<protein>
    <recommendedName>
        <fullName evidence="2">Ysc84 actin-binding domain-containing protein</fullName>
    </recommendedName>
</protein>
<evidence type="ECO:0000313" key="3">
    <source>
        <dbReference type="EMBL" id="KAA9132752.1"/>
    </source>
</evidence>
<evidence type="ECO:0000256" key="1">
    <source>
        <dbReference type="SAM" id="SignalP"/>
    </source>
</evidence>
<dbReference type="Pfam" id="PF04366">
    <property type="entry name" value="Ysc84"/>
    <property type="match status" value="1"/>
</dbReference>
<sequence>MRKLTLALVAVLGLSLATGVAAATPEECQEALGKFKELGNVTSLLGESHGYAILPTIGKGGIGIGGATGKGCVYKGDSFEGEVRMTQVSIGLQLGGQAYSQLILLKNSEIYDEFVGGSFEFGADANAVALTYGASATAGTQGNSAGVSATESSGTGVGEWRRGMAVFTLAKGGLMYQAAIAGQKYKFKAK</sequence>
<feature type="domain" description="Ysc84 actin-binding" evidence="2">
    <location>
        <begin position="87"/>
        <end position="158"/>
    </location>
</feature>
<reference evidence="3 4" key="1">
    <citation type="submission" date="2019-09" db="EMBL/GenBank/DDBJ databases">
        <title>Wenzhouxiangella sp. Genome sequencing and assembly.</title>
        <authorList>
            <person name="Zhang R."/>
        </authorList>
    </citation>
    <scope>NUCLEOTIDE SEQUENCE [LARGE SCALE GENOMIC DNA]</scope>
    <source>
        <strain evidence="3 4">W260</strain>
    </source>
</reference>
<proteinExistence type="predicted"/>
<dbReference type="AlphaFoldDB" id="A0A5N0TCI9"/>
<dbReference type="EMBL" id="VYXP01000003">
    <property type="protein sequence ID" value="KAA9132752.1"/>
    <property type="molecule type" value="Genomic_DNA"/>
</dbReference>
<evidence type="ECO:0000259" key="2">
    <source>
        <dbReference type="Pfam" id="PF04366"/>
    </source>
</evidence>
<dbReference type="Proteomes" id="UP000325372">
    <property type="component" value="Unassembled WGS sequence"/>
</dbReference>
<dbReference type="InterPro" id="IPR007461">
    <property type="entry name" value="Ysc84_actin-binding"/>
</dbReference>
<evidence type="ECO:0000313" key="4">
    <source>
        <dbReference type="Proteomes" id="UP000325372"/>
    </source>
</evidence>
<keyword evidence="1" id="KW-0732">Signal</keyword>
<dbReference type="RefSeq" id="WP_150863474.1">
    <property type="nucleotide sequence ID" value="NZ_VYXP01000003.1"/>
</dbReference>
<keyword evidence="4" id="KW-1185">Reference proteome</keyword>
<feature type="signal peptide" evidence="1">
    <location>
        <begin position="1"/>
        <end position="22"/>
    </location>
</feature>
<comment type="caution">
    <text evidence="3">The sequence shown here is derived from an EMBL/GenBank/DDBJ whole genome shotgun (WGS) entry which is preliminary data.</text>
</comment>
<accession>A0A5N0TCI9</accession>
<feature type="chain" id="PRO_5024452713" description="Ysc84 actin-binding domain-containing protein" evidence="1">
    <location>
        <begin position="23"/>
        <end position="190"/>
    </location>
</feature>
<name>A0A5N0TCI9_9GAMM</name>
<organism evidence="3 4">
    <name type="scientific">Marinihelvus fidelis</name>
    <dbReference type="NCBI Taxonomy" id="2613842"/>
    <lineage>
        <taxon>Bacteria</taxon>
        <taxon>Pseudomonadati</taxon>
        <taxon>Pseudomonadota</taxon>
        <taxon>Gammaproteobacteria</taxon>
        <taxon>Chromatiales</taxon>
        <taxon>Wenzhouxiangellaceae</taxon>
        <taxon>Marinihelvus</taxon>
    </lineage>
</organism>
<gene>
    <name evidence="3" type="ORF">F3N42_05940</name>
</gene>